<dbReference type="PROSITE" id="PS00061">
    <property type="entry name" value="ADH_SHORT"/>
    <property type="match status" value="1"/>
</dbReference>
<dbReference type="CDD" id="cd05233">
    <property type="entry name" value="SDR_c"/>
    <property type="match status" value="1"/>
</dbReference>
<dbReference type="InterPro" id="IPR020904">
    <property type="entry name" value="Sc_DH/Rdtase_CS"/>
</dbReference>
<dbReference type="EMBL" id="LOPU01000029">
    <property type="protein sequence ID" value="KTG09064.1"/>
    <property type="molecule type" value="Genomic_DNA"/>
</dbReference>
<dbReference type="Pfam" id="PF13561">
    <property type="entry name" value="adh_short_C2"/>
    <property type="match status" value="1"/>
</dbReference>
<dbReference type="InterPro" id="IPR036291">
    <property type="entry name" value="NAD(P)-bd_dom_sf"/>
</dbReference>
<comment type="similarity">
    <text evidence="1">Belongs to the short-chain dehydrogenases/reductases (SDR) family.</text>
</comment>
<evidence type="ECO:0000313" key="3">
    <source>
        <dbReference type="EMBL" id="KTG09064.1"/>
    </source>
</evidence>
<reference evidence="3 4" key="1">
    <citation type="submission" date="2015-12" db="EMBL/GenBank/DDBJ databases">
        <title>Haloprofundus marisrubri gen. nov., sp. nov., an extremely halophilic archaeon isolated from the Discovery deep brine-seawater interface in the Red Sea.</title>
        <authorList>
            <person name="Zhang G."/>
            <person name="Stingl U."/>
            <person name="Rashid M."/>
        </authorList>
    </citation>
    <scope>NUCLEOTIDE SEQUENCE [LARGE SCALE GENOMIC DNA]</scope>
    <source>
        <strain evidence="3 4">SB9</strain>
    </source>
</reference>
<dbReference type="FunFam" id="3.40.50.720:FF:000084">
    <property type="entry name" value="Short-chain dehydrogenase reductase"/>
    <property type="match status" value="1"/>
</dbReference>
<dbReference type="PRINTS" id="PR00080">
    <property type="entry name" value="SDRFAMILY"/>
</dbReference>
<sequence length="254" mass="26630">MTLLEEKVAIVTGGGSGIGRVTAQRFAEEGASVVVADVNDEHTDETVSLVEDEGGTAIGVHADVTDMESMQSMVDTAVEEFGSLDIAFNNAGIGGDQAKTADYTEEKWTSVIDVNLTGVWRSMKAELGQMADQEEGGVVVNNASILGKVGFETAPAYVSAKHGVLGLTKTAALEYADDGIRVNAVCPGFIDTPLLREGGMEEGSEMRQQIEQLHAMNRLGTSEEVADAVTWLCSDGASFATGGAYNVDGGFLAR</sequence>
<dbReference type="AlphaFoldDB" id="A0A0W1R6M8"/>
<evidence type="ECO:0000256" key="2">
    <source>
        <dbReference type="ARBA" id="ARBA00023002"/>
    </source>
</evidence>
<dbReference type="Proteomes" id="UP000054387">
    <property type="component" value="Unassembled WGS sequence"/>
</dbReference>
<dbReference type="GO" id="GO:0016491">
    <property type="term" value="F:oxidoreductase activity"/>
    <property type="evidence" value="ECO:0007669"/>
    <property type="project" value="UniProtKB-KW"/>
</dbReference>
<dbReference type="Gene3D" id="3.40.50.720">
    <property type="entry name" value="NAD(P)-binding Rossmann-like Domain"/>
    <property type="match status" value="1"/>
</dbReference>
<protein>
    <submittedName>
        <fullName evidence="3">Short-chain dehydrogenase</fullName>
    </submittedName>
</protein>
<proteinExistence type="inferred from homology"/>
<dbReference type="InterPro" id="IPR002347">
    <property type="entry name" value="SDR_fam"/>
</dbReference>
<dbReference type="STRING" id="1514971.AUR64_14780"/>
<name>A0A0W1R6M8_9EURY</name>
<comment type="caution">
    <text evidence="3">The sequence shown here is derived from an EMBL/GenBank/DDBJ whole genome shotgun (WGS) entry which is preliminary data.</text>
</comment>
<accession>A0A0W1R6M8</accession>
<evidence type="ECO:0000256" key="1">
    <source>
        <dbReference type="ARBA" id="ARBA00006484"/>
    </source>
</evidence>
<dbReference type="PANTHER" id="PTHR24321:SF8">
    <property type="entry name" value="ESTRADIOL 17-BETA-DEHYDROGENASE 8-RELATED"/>
    <property type="match status" value="1"/>
</dbReference>
<organism evidence="3 4">
    <name type="scientific">Haloprofundus marisrubri</name>
    <dbReference type="NCBI Taxonomy" id="1514971"/>
    <lineage>
        <taxon>Archaea</taxon>
        <taxon>Methanobacteriati</taxon>
        <taxon>Methanobacteriota</taxon>
        <taxon>Stenosarchaea group</taxon>
        <taxon>Halobacteria</taxon>
        <taxon>Halobacteriales</taxon>
        <taxon>Haloferacaceae</taxon>
        <taxon>Haloprofundus</taxon>
    </lineage>
</organism>
<gene>
    <name evidence="3" type="ORF">AUR64_14780</name>
</gene>
<dbReference type="OrthoDB" id="24596at2157"/>
<dbReference type="PRINTS" id="PR00081">
    <property type="entry name" value="GDHRDH"/>
</dbReference>
<evidence type="ECO:0000313" key="4">
    <source>
        <dbReference type="Proteomes" id="UP000054387"/>
    </source>
</evidence>
<dbReference type="SUPFAM" id="SSF51735">
    <property type="entry name" value="NAD(P)-binding Rossmann-fold domains"/>
    <property type="match status" value="1"/>
</dbReference>
<dbReference type="RefSeq" id="WP_058582217.1">
    <property type="nucleotide sequence ID" value="NZ_LOPU01000029.1"/>
</dbReference>
<dbReference type="PANTHER" id="PTHR24321">
    <property type="entry name" value="DEHYDROGENASES, SHORT CHAIN"/>
    <property type="match status" value="1"/>
</dbReference>
<keyword evidence="2" id="KW-0560">Oxidoreductase</keyword>
<keyword evidence="4" id="KW-1185">Reference proteome</keyword>
<dbReference type="NCBIfam" id="NF005559">
    <property type="entry name" value="PRK07231.1"/>
    <property type="match status" value="1"/>
</dbReference>